<proteinExistence type="predicted"/>
<name>A0A1Q2SPL5_9GAMM</name>
<organism evidence="2 3">
    <name type="scientific">Candidatus Nitrosoglobus terrae</name>
    <dbReference type="NCBI Taxonomy" id="1630141"/>
    <lineage>
        <taxon>Bacteria</taxon>
        <taxon>Pseudomonadati</taxon>
        <taxon>Pseudomonadota</taxon>
        <taxon>Gammaproteobacteria</taxon>
        <taxon>Chromatiales</taxon>
        <taxon>Chromatiaceae</taxon>
        <taxon>Candidatus Nitrosoglobus</taxon>
    </lineage>
</organism>
<dbReference type="Proteomes" id="UP000243679">
    <property type="component" value="Chromosome"/>
</dbReference>
<dbReference type="AlphaFoldDB" id="A0A1Q2SPL5"/>
<dbReference type="AntiFam" id="ANF00057">
    <property type="entry name" value="Translation of E. coli type CRISPR repeat"/>
</dbReference>
<gene>
    <name evidence="2" type="ORF">TAO_1708</name>
</gene>
<protein>
    <submittedName>
        <fullName evidence="2">Hypothetical conserved protein</fullName>
    </submittedName>
</protein>
<feature type="compositionally biased region" description="Basic and acidic residues" evidence="1">
    <location>
        <begin position="1"/>
        <end position="22"/>
    </location>
</feature>
<dbReference type="EMBL" id="AP014836">
    <property type="protein sequence ID" value="BAW81078.1"/>
    <property type="molecule type" value="Genomic_DNA"/>
</dbReference>
<evidence type="ECO:0000313" key="2">
    <source>
        <dbReference type="EMBL" id="BAW81078.1"/>
    </source>
</evidence>
<accession>A0A1Q2SPL5</accession>
<feature type="region of interest" description="Disordered" evidence="1">
    <location>
        <begin position="1"/>
        <end position="77"/>
    </location>
</feature>
<reference evidence="2 3" key="1">
    <citation type="journal article" date="2017" name="ISME J.">
        <title>An acid-tolerant ammonia-oxidizing ?-proteobacterium from soil.</title>
        <authorList>
            <person name="Hayatsu M."/>
            <person name="Tago K."/>
            <person name="Uchiyama I."/>
            <person name="Toyoda A."/>
            <person name="Wang Y."/>
            <person name="Shimomura Y."/>
            <person name="Okubo T."/>
            <person name="Kurisu F."/>
            <person name="Hirono Y."/>
            <person name="Nonaka K."/>
            <person name="Akiyama H."/>
            <person name="Itoh T."/>
            <person name="Takami H."/>
        </authorList>
    </citation>
    <scope>NUCLEOTIDE SEQUENCE [LARGE SCALE GENOMIC DNA]</scope>
    <source>
        <strain evidence="2 3">TAO100</strain>
    </source>
</reference>
<evidence type="ECO:0000313" key="3">
    <source>
        <dbReference type="Proteomes" id="UP000243679"/>
    </source>
</evidence>
<feature type="compositionally biased region" description="Basic and acidic residues" evidence="1">
    <location>
        <begin position="41"/>
        <end position="53"/>
    </location>
</feature>
<dbReference type="KEGG" id="ntt:TAO_1708"/>
<sequence>MEKETPPRAWGRRLERITELKKSRNTPTGVGKTKIAKACKNIHEKHPHGRGEDTLPILEASEPIETPPRAWGRLCTR</sequence>
<keyword evidence="3" id="KW-1185">Reference proteome</keyword>
<evidence type="ECO:0000256" key="1">
    <source>
        <dbReference type="SAM" id="MobiDB-lite"/>
    </source>
</evidence>